<proteinExistence type="inferred from homology"/>
<dbReference type="PANTHER" id="PTHR24321">
    <property type="entry name" value="DEHYDROGENASES, SHORT CHAIN"/>
    <property type="match status" value="1"/>
</dbReference>
<evidence type="ECO:0000256" key="1">
    <source>
        <dbReference type="ARBA" id="ARBA00006484"/>
    </source>
</evidence>
<gene>
    <name evidence="3" type="ORF">EGT67_16080</name>
</gene>
<dbReference type="Proteomes" id="UP000286208">
    <property type="component" value="Unassembled WGS sequence"/>
</dbReference>
<protein>
    <submittedName>
        <fullName evidence="3">SDR family oxidoreductase</fullName>
    </submittedName>
</protein>
<dbReference type="InterPro" id="IPR002347">
    <property type="entry name" value="SDR_fam"/>
</dbReference>
<dbReference type="CDD" id="cd05233">
    <property type="entry name" value="SDR_c"/>
    <property type="match status" value="1"/>
</dbReference>
<dbReference type="PRINTS" id="PR00081">
    <property type="entry name" value="GDHRDH"/>
</dbReference>
<evidence type="ECO:0000313" key="4">
    <source>
        <dbReference type="Proteomes" id="UP000286208"/>
    </source>
</evidence>
<reference evidence="3 4" key="1">
    <citation type="submission" date="2018-11" db="EMBL/GenBank/DDBJ databases">
        <title>Rhodococcus spongicola sp. nov. and Rhodococcus xishaensis sp. nov. from marine sponges.</title>
        <authorList>
            <person name="Li L."/>
            <person name="Lin H.W."/>
        </authorList>
    </citation>
    <scope>NUCLEOTIDE SEQUENCE [LARGE SCALE GENOMIC DNA]</scope>
    <source>
        <strain evidence="3 4">CCTCC AB2014297</strain>
    </source>
</reference>
<dbReference type="InterPro" id="IPR020904">
    <property type="entry name" value="Sc_DH/Rdtase_CS"/>
</dbReference>
<dbReference type="PRINTS" id="PR00080">
    <property type="entry name" value="SDRFAMILY"/>
</dbReference>
<dbReference type="FunFam" id="3.40.50.720:FF:000084">
    <property type="entry name" value="Short-chain dehydrogenase reductase"/>
    <property type="match status" value="1"/>
</dbReference>
<name>A0A3S3AN11_9NOCA</name>
<dbReference type="AlphaFoldDB" id="A0A3S3AN11"/>
<comment type="caution">
    <text evidence="3">The sequence shown here is derived from an EMBL/GenBank/DDBJ whole genome shotgun (WGS) entry which is preliminary data.</text>
</comment>
<dbReference type="EMBL" id="RKLP01000008">
    <property type="protein sequence ID" value="RVW08625.1"/>
    <property type="molecule type" value="Genomic_DNA"/>
</dbReference>
<evidence type="ECO:0000313" key="3">
    <source>
        <dbReference type="EMBL" id="RVW08625.1"/>
    </source>
</evidence>
<evidence type="ECO:0000256" key="2">
    <source>
        <dbReference type="ARBA" id="ARBA00023002"/>
    </source>
</evidence>
<dbReference type="GO" id="GO:0016491">
    <property type="term" value="F:oxidoreductase activity"/>
    <property type="evidence" value="ECO:0007669"/>
    <property type="project" value="UniProtKB-KW"/>
</dbReference>
<comment type="similarity">
    <text evidence="1">Belongs to the short-chain dehydrogenases/reductases (SDR) family.</text>
</comment>
<keyword evidence="4" id="KW-1185">Reference proteome</keyword>
<organism evidence="3 4">
    <name type="scientific">Prescottella agglutinans</name>
    <dbReference type="NCBI Taxonomy" id="1644129"/>
    <lineage>
        <taxon>Bacteria</taxon>
        <taxon>Bacillati</taxon>
        <taxon>Actinomycetota</taxon>
        <taxon>Actinomycetes</taxon>
        <taxon>Mycobacteriales</taxon>
        <taxon>Nocardiaceae</taxon>
        <taxon>Prescottella</taxon>
    </lineage>
</organism>
<dbReference type="Gene3D" id="3.40.50.720">
    <property type="entry name" value="NAD(P)-binding Rossmann-like Domain"/>
    <property type="match status" value="1"/>
</dbReference>
<dbReference type="SUPFAM" id="SSF51735">
    <property type="entry name" value="NAD(P)-binding Rossmann-fold domains"/>
    <property type="match status" value="1"/>
</dbReference>
<dbReference type="PANTHER" id="PTHR24321:SF8">
    <property type="entry name" value="ESTRADIOL 17-BETA-DEHYDROGENASE 8-RELATED"/>
    <property type="match status" value="1"/>
</dbReference>
<dbReference type="OrthoDB" id="7064009at2"/>
<dbReference type="Pfam" id="PF13561">
    <property type="entry name" value="adh_short_C2"/>
    <property type="match status" value="1"/>
</dbReference>
<accession>A0A3S3AN11</accession>
<keyword evidence="2" id="KW-0560">Oxidoreductase</keyword>
<dbReference type="InterPro" id="IPR036291">
    <property type="entry name" value="NAD(P)-bd_dom_sf"/>
</dbReference>
<dbReference type="PROSITE" id="PS00061">
    <property type="entry name" value="ADH_SHORT"/>
    <property type="match status" value="1"/>
</dbReference>
<sequence>MRESYSAASGLEIDGSTSGRFEGVYGGILHGSDGVAGRRFLVTGAASGIGRETAILLGARGARVVVADRDFERVSTVAGDIDAAGGQAAALVADISDEAEVERMISDAVSAFGGLDGAFNNAGIAAAGAYSFGTALAETDVADFRVLVDVNLVGMFLCLKHELRHLEAGASIVNNASAAGLIGVPNGAAYVASKHGAVGLTKAAALEGANAGIRVNATCPGFVETPMLLDNATDEGKLARQGMTPMGRLAQASEVAQLVAWLLSPASSFVTGACIPVDGGLTVGGRRSA</sequence>